<dbReference type="Proteomes" id="UP000482960">
    <property type="component" value="Unassembled WGS sequence"/>
</dbReference>
<organism evidence="2 3">
    <name type="scientific">Phytohabitans rumicis</name>
    <dbReference type="NCBI Taxonomy" id="1076125"/>
    <lineage>
        <taxon>Bacteria</taxon>
        <taxon>Bacillati</taxon>
        <taxon>Actinomycetota</taxon>
        <taxon>Actinomycetes</taxon>
        <taxon>Micromonosporales</taxon>
        <taxon>Micromonosporaceae</taxon>
    </lineage>
</organism>
<sequence length="337" mass="34929">MRAGDLLRRLDSRLLPPLAHAMSKLAQGRTRMRVLTGAALLSATAVLLTAVWAVDRQPAGDPTVGEVVRVGVFEGQSIPGYVASSREELAGLLATPPSGPGETYALVTLSAYLAPDRLTPLLGGVAVAEVLGRVPLADAQTQIVHIPANRIPTDVVAGMAAVADRKEAEAREYRELSRKLTGQSARERELRQVYDTGAAIAAAEATAYRSSCSCVYAAVIRATPVALDQISARPEVRAVDPAPEVQRLDRAVFLPPLPEQDDIVHPPADTGLPSPEVSAPATYAADPGSASPSAQPEPAPSTEPSPSDGVPTTDPTQSPAPSSAPTTEPAGTPSTGT</sequence>
<dbReference type="AlphaFoldDB" id="A0A6V8L6P8"/>
<gene>
    <name evidence="2" type="ORF">Prum_019670</name>
</gene>
<evidence type="ECO:0000313" key="3">
    <source>
        <dbReference type="Proteomes" id="UP000482960"/>
    </source>
</evidence>
<evidence type="ECO:0000256" key="1">
    <source>
        <dbReference type="SAM" id="MobiDB-lite"/>
    </source>
</evidence>
<dbReference type="RefSeq" id="WP_173075632.1">
    <property type="nucleotide sequence ID" value="NZ_BAABJB010000027.1"/>
</dbReference>
<reference evidence="2 3" key="1">
    <citation type="submission" date="2020-03" db="EMBL/GenBank/DDBJ databases">
        <title>Whole genome shotgun sequence of Phytohabitans rumicis NBRC 108638.</title>
        <authorList>
            <person name="Komaki H."/>
            <person name="Tamura T."/>
        </authorList>
    </citation>
    <scope>NUCLEOTIDE SEQUENCE [LARGE SCALE GENOMIC DNA]</scope>
    <source>
        <strain evidence="2 3">NBRC 108638</strain>
    </source>
</reference>
<name>A0A6V8L6P8_9ACTN</name>
<evidence type="ECO:0000313" key="2">
    <source>
        <dbReference type="EMBL" id="GFJ88325.1"/>
    </source>
</evidence>
<comment type="caution">
    <text evidence="2">The sequence shown here is derived from an EMBL/GenBank/DDBJ whole genome shotgun (WGS) entry which is preliminary data.</text>
</comment>
<accession>A0A6V8L6P8</accession>
<reference evidence="2 3" key="2">
    <citation type="submission" date="2020-03" db="EMBL/GenBank/DDBJ databases">
        <authorList>
            <person name="Ichikawa N."/>
            <person name="Kimura A."/>
            <person name="Kitahashi Y."/>
            <person name="Uohara A."/>
        </authorList>
    </citation>
    <scope>NUCLEOTIDE SEQUENCE [LARGE SCALE GENOMIC DNA]</scope>
    <source>
        <strain evidence="2 3">NBRC 108638</strain>
    </source>
</reference>
<proteinExistence type="predicted"/>
<protein>
    <submittedName>
        <fullName evidence="2">Uncharacterized protein</fullName>
    </submittedName>
</protein>
<keyword evidence="3" id="KW-1185">Reference proteome</keyword>
<feature type="compositionally biased region" description="Low complexity" evidence="1">
    <location>
        <begin position="304"/>
        <end position="337"/>
    </location>
</feature>
<dbReference type="EMBL" id="BLPG01000001">
    <property type="protein sequence ID" value="GFJ88325.1"/>
    <property type="molecule type" value="Genomic_DNA"/>
</dbReference>
<feature type="region of interest" description="Disordered" evidence="1">
    <location>
        <begin position="257"/>
        <end position="337"/>
    </location>
</feature>